<sequence length="82" mass="9624">MGWQKNSNYRPQNRAVRKPLLLLQELLSPLRACGCFKEQRWVVAVSTWDYVIQSGMKSKGDMCAEWSTRRPVNSYFLLLFLL</sequence>
<evidence type="ECO:0000313" key="2">
    <source>
        <dbReference type="Proteomes" id="UP000652761"/>
    </source>
</evidence>
<comment type="caution">
    <text evidence="1">The sequence shown here is derived from an EMBL/GenBank/DDBJ whole genome shotgun (WGS) entry which is preliminary data.</text>
</comment>
<reference evidence="1" key="1">
    <citation type="submission" date="2017-07" db="EMBL/GenBank/DDBJ databases">
        <title>Taro Niue Genome Assembly and Annotation.</title>
        <authorList>
            <person name="Atibalentja N."/>
            <person name="Keating K."/>
            <person name="Fields C.J."/>
        </authorList>
    </citation>
    <scope>NUCLEOTIDE SEQUENCE</scope>
    <source>
        <strain evidence="1">Niue_2</strain>
        <tissue evidence="1">Leaf</tissue>
    </source>
</reference>
<dbReference type="Proteomes" id="UP000652761">
    <property type="component" value="Unassembled WGS sequence"/>
</dbReference>
<accession>A0A843UUE3</accession>
<name>A0A843UUE3_COLES</name>
<keyword evidence="2" id="KW-1185">Reference proteome</keyword>
<organism evidence="1 2">
    <name type="scientific">Colocasia esculenta</name>
    <name type="common">Wild taro</name>
    <name type="synonym">Arum esculentum</name>
    <dbReference type="NCBI Taxonomy" id="4460"/>
    <lineage>
        <taxon>Eukaryota</taxon>
        <taxon>Viridiplantae</taxon>
        <taxon>Streptophyta</taxon>
        <taxon>Embryophyta</taxon>
        <taxon>Tracheophyta</taxon>
        <taxon>Spermatophyta</taxon>
        <taxon>Magnoliopsida</taxon>
        <taxon>Liliopsida</taxon>
        <taxon>Araceae</taxon>
        <taxon>Aroideae</taxon>
        <taxon>Colocasieae</taxon>
        <taxon>Colocasia</taxon>
    </lineage>
</organism>
<evidence type="ECO:0000313" key="1">
    <source>
        <dbReference type="EMBL" id="MQL87138.1"/>
    </source>
</evidence>
<gene>
    <name evidence="1" type="ORF">Taro_019673</name>
</gene>
<dbReference type="AlphaFoldDB" id="A0A843UUE3"/>
<proteinExistence type="predicted"/>
<protein>
    <submittedName>
        <fullName evidence="1">Uncharacterized protein</fullName>
    </submittedName>
</protein>
<dbReference type="EMBL" id="NMUH01000955">
    <property type="protein sequence ID" value="MQL87138.1"/>
    <property type="molecule type" value="Genomic_DNA"/>
</dbReference>